<sequence>MTKIHKAALFLQVKIYHSCPMNMQKNKYVFKNFDTLNRNSTNRHDEDLLKLRREKIFPFINNNQKRLQYKKYQSLNLHPILPIWQKFN</sequence>
<name>A0A412GDR9_9BACT</name>
<keyword evidence="2" id="KW-1185">Reference proteome</keyword>
<comment type="caution">
    <text evidence="1">The sequence shown here is derived from an EMBL/GenBank/DDBJ whole genome shotgun (WGS) entry which is preliminary data.</text>
</comment>
<dbReference type="AlphaFoldDB" id="A0A412GDR9"/>
<reference evidence="1 2" key="1">
    <citation type="submission" date="2018-08" db="EMBL/GenBank/DDBJ databases">
        <title>A genome reference for cultivated species of the human gut microbiota.</title>
        <authorList>
            <person name="Zou Y."/>
            <person name="Xue W."/>
            <person name="Luo G."/>
        </authorList>
    </citation>
    <scope>NUCLEOTIDE SEQUENCE [LARGE SCALE GENOMIC DNA]</scope>
    <source>
        <strain evidence="1 2">AF24-2</strain>
    </source>
</reference>
<proteinExistence type="predicted"/>
<evidence type="ECO:0000313" key="1">
    <source>
        <dbReference type="EMBL" id="RGR92995.1"/>
    </source>
</evidence>
<gene>
    <name evidence="1" type="ORF">DWY20_11975</name>
</gene>
<dbReference type="Proteomes" id="UP000285864">
    <property type="component" value="Unassembled WGS sequence"/>
</dbReference>
<organism evidence="1 2">
    <name type="scientific">Phocaeicola coprocola</name>
    <dbReference type="NCBI Taxonomy" id="310298"/>
    <lineage>
        <taxon>Bacteria</taxon>
        <taxon>Pseudomonadati</taxon>
        <taxon>Bacteroidota</taxon>
        <taxon>Bacteroidia</taxon>
        <taxon>Bacteroidales</taxon>
        <taxon>Bacteroidaceae</taxon>
        <taxon>Phocaeicola</taxon>
    </lineage>
</organism>
<dbReference type="EMBL" id="QRUU01000060">
    <property type="protein sequence ID" value="RGR92995.1"/>
    <property type="molecule type" value="Genomic_DNA"/>
</dbReference>
<protein>
    <submittedName>
        <fullName evidence="1">Uncharacterized protein</fullName>
    </submittedName>
</protein>
<accession>A0A412GDR9</accession>
<evidence type="ECO:0000313" key="2">
    <source>
        <dbReference type="Proteomes" id="UP000285864"/>
    </source>
</evidence>